<feature type="region of interest" description="Disordered" evidence="9">
    <location>
        <begin position="27"/>
        <end position="47"/>
    </location>
</feature>
<dbReference type="Proteomes" id="UP000037069">
    <property type="component" value="Unassembled WGS sequence"/>
</dbReference>
<evidence type="ECO:0000259" key="10">
    <source>
        <dbReference type="Pfam" id="PF08662"/>
    </source>
</evidence>
<dbReference type="InterPro" id="IPR015943">
    <property type="entry name" value="WD40/YVTN_repeat-like_dom_sf"/>
</dbReference>
<feature type="compositionally biased region" description="Low complexity" evidence="9">
    <location>
        <begin position="676"/>
        <end position="701"/>
    </location>
</feature>
<proteinExistence type="inferred from homology"/>
<dbReference type="SUPFAM" id="SSF82171">
    <property type="entry name" value="DPP6 N-terminal domain-like"/>
    <property type="match status" value="1"/>
</dbReference>
<evidence type="ECO:0000256" key="3">
    <source>
        <dbReference type="ARBA" id="ARBA00013819"/>
    </source>
</evidence>
<comment type="function">
    <text evidence="1">Functions in the early steps of protein synthesis of a small number of specific mRNAs. Acts by directing the binding of methionyl-tRNAi to 40S ribosomal subunits. In contrast to the eIF-2 complex, it binds methionyl-tRNAi to 40S subunits in a codon-dependent manner, whereas the eIF-2 complex binds methionyl-tRNAi to 40S subunits in a GTP-dependent manner.</text>
</comment>
<dbReference type="STRING" id="7375.A0A0L0CHH0"/>
<feature type="compositionally biased region" description="Low complexity" evidence="9">
    <location>
        <begin position="713"/>
        <end position="729"/>
    </location>
</feature>
<evidence type="ECO:0000313" key="11">
    <source>
        <dbReference type="EMBL" id="KNC30919.1"/>
    </source>
</evidence>
<feature type="domain" description="Translation initiation factor beta propellor-like" evidence="10">
    <location>
        <begin position="224"/>
        <end position="413"/>
    </location>
</feature>
<dbReference type="OMA" id="EYCAWIT"/>
<dbReference type="GO" id="GO:0022627">
    <property type="term" value="C:cytosolic small ribosomal subunit"/>
    <property type="evidence" value="ECO:0007669"/>
    <property type="project" value="TreeGrafter"/>
</dbReference>
<comment type="similarity">
    <text evidence="2">Belongs to the WD repeat EIF2A family.</text>
</comment>
<dbReference type="PANTHER" id="PTHR13227:SF0">
    <property type="entry name" value="EUKARYOTIC TRANSLATION INITIATION FACTOR 2A"/>
    <property type="match status" value="1"/>
</dbReference>
<dbReference type="Gene3D" id="2.130.10.10">
    <property type="entry name" value="YVTN repeat-like/Quinoprotein amine dehydrogenase"/>
    <property type="match status" value="2"/>
</dbReference>
<keyword evidence="7" id="KW-0810">Translation regulation</keyword>
<dbReference type="InterPro" id="IPR013979">
    <property type="entry name" value="TIF_beta_prop-like"/>
</dbReference>
<evidence type="ECO:0000256" key="2">
    <source>
        <dbReference type="ARBA" id="ARBA00009573"/>
    </source>
</evidence>
<dbReference type="GO" id="GO:0006417">
    <property type="term" value="P:regulation of translation"/>
    <property type="evidence" value="ECO:0007669"/>
    <property type="project" value="UniProtKB-KW"/>
</dbReference>
<keyword evidence="8" id="KW-0648">Protein biosynthesis</keyword>
<gene>
    <name evidence="11" type="ORF">FF38_09304</name>
</gene>
<evidence type="ECO:0000256" key="7">
    <source>
        <dbReference type="ARBA" id="ARBA00022845"/>
    </source>
</evidence>
<name>A0A0L0CHH0_LUCCU</name>
<evidence type="ECO:0000313" key="12">
    <source>
        <dbReference type="Proteomes" id="UP000037069"/>
    </source>
</evidence>
<evidence type="ECO:0000256" key="1">
    <source>
        <dbReference type="ARBA" id="ARBA00003993"/>
    </source>
</evidence>
<evidence type="ECO:0000256" key="5">
    <source>
        <dbReference type="ARBA" id="ARBA00022574"/>
    </source>
</evidence>
<dbReference type="PIRSF" id="PIRSF017222">
    <property type="entry name" value="eIF2A"/>
    <property type="match status" value="1"/>
</dbReference>
<evidence type="ECO:0000256" key="8">
    <source>
        <dbReference type="ARBA" id="ARBA00022917"/>
    </source>
</evidence>
<keyword evidence="4 11" id="KW-0396">Initiation factor</keyword>
<feature type="compositionally biased region" description="Low complexity" evidence="9">
    <location>
        <begin position="601"/>
        <end position="614"/>
    </location>
</feature>
<dbReference type="GO" id="GO:0003729">
    <property type="term" value="F:mRNA binding"/>
    <property type="evidence" value="ECO:0007669"/>
    <property type="project" value="TreeGrafter"/>
</dbReference>
<protein>
    <recommendedName>
        <fullName evidence="3">Eukaryotic translation initiation factor 2A</fullName>
    </recommendedName>
</protein>
<evidence type="ECO:0000256" key="9">
    <source>
        <dbReference type="SAM" id="MobiDB-lite"/>
    </source>
</evidence>
<dbReference type="EMBL" id="JRES01000484">
    <property type="protein sequence ID" value="KNC30919.1"/>
    <property type="molecule type" value="Genomic_DNA"/>
</dbReference>
<feature type="region of interest" description="Disordered" evidence="9">
    <location>
        <begin position="461"/>
        <end position="488"/>
    </location>
</feature>
<dbReference type="OrthoDB" id="2194683at2759"/>
<dbReference type="FunFam" id="2.130.10.10:FF:001250">
    <property type="entry name" value="Eukaryotic translation initiation factor 2A"/>
    <property type="match status" value="1"/>
</dbReference>
<sequence length="791" mass="89305">MAVDSVSPALAIRSSVGIELWASSGSKQPYEHKDNLPREETKNSRSISFSPDGRYFAYSNGREVMVLRTSDWQLQCSLPRPKAFYLKFSPRGNYLCTWELYVITKDIPEGSPNMFVYEMASGKEVFSIVQKKQSDWEPSWSSDESIFATVIGGEALFYDLTQGVEGFNASVKKIGGSKGGTLSVGPGNSPPFIAIYTPGAKGAPSMCKLYKYPALGQNQTVACKSFFNADRVELIWNRRGTGLLLLTSTEVDKTGASYYGNQALHFLNTKGDSCSVPLSKEGPVHCVKWSPKATEFVVVYGYMPSKAALYNLKCDVVFDFGEGPRNCAYFNTLVVLAGFGNLPGNVEIWDVSKKEKLANIKCPDTTHFEWNPNGEYFVTATTAPRLRIGNGFKVYHYSGALLHETIWPQGQELLAVEWQQFADNTFKEPVITKVKHEGIKSSQPEASKKVYTPPHLRFMSEGKNPEKFVPQSQSTIPGLPPGNPRQYWQRKYDLDKPLMRPGAWREQQQTHNREQMTSVSGAVGGGGVQRHTFNRKQQRYNPYNQSRRRYSSSQANNKKQGAQKSHQQQQQQQQQNPKGFKQQQQQQQHNKNRKNEHNNENNHNNNGANNTRNNRGGRGGDNNNSNGGQPGANNYNRMNKMQAEGTGDVGAASNNEQQQQQTMPQQQQHNKRQQNQRRQQQNPQFNQQRRQQQQQQQQPNQANSGENVAIEGQQPQQQNLQQPKQQQQQTSKKAANPEKEKKIRNVAKKLSDIKKLKARQDQGEVLELNQLNKIEMESKFLEELKALKLSA</sequence>
<keyword evidence="12" id="KW-1185">Reference proteome</keyword>
<keyword evidence="6" id="KW-0677">Repeat</keyword>
<accession>A0A0L0CHH0</accession>
<dbReference type="PANTHER" id="PTHR13227">
    <property type="entry name" value="EUKARYOTIC TRANSLATION INITIATION FACTOR 2A"/>
    <property type="match status" value="1"/>
</dbReference>
<evidence type="ECO:0000256" key="4">
    <source>
        <dbReference type="ARBA" id="ARBA00022540"/>
    </source>
</evidence>
<dbReference type="Pfam" id="PF08662">
    <property type="entry name" value="eIF2A"/>
    <property type="match status" value="1"/>
</dbReference>
<keyword evidence="5" id="KW-0853">WD repeat</keyword>
<feature type="compositionally biased region" description="Basic and acidic residues" evidence="9">
    <location>
        <begin position="735"/>
        <end position="744"/>
    </location>
</feature>
<dbReference type="AlphaFoldDB" id="A0A0L0CHH0"/>
<organism evidence="11 12">
    <name type="scientific">Lucilia cuprina</name>
    <name type="common">Green bottle fly</name>
    <name type="synonym">Australian sheep blowfly</name>
    <dbReference type="NCBI Taxonomy" id="7375"/>
    <lineage>
        <taxon>Eukaryota</taxon>
        <taxon>Metazoa</taxon>
        <taxon>Ecdysozoa</taxon>
        <taxon>Arthropoda</taxon>
        <taxon>Hexapoda</taxon>
        <taxon>Insecta</taxon>
        <taxon>Pterygota</taxon>
        <taxon>Neoptera</taxon>
        <taxon>Endopterygota</taxon>
        <taxon>Diptera</taxon>
        <taxon>Brachycera</taxon>
        <taxon>Muscomorpha</taxon>
        <taxon>Oestroidea</taxon>
        <taxon>Calliphoridae</taxon>
        <taxon>Luciliinae</taxon>
        <taxon>Lucilia</taxon>
    </lineage>
</organism>
<evidence type="ECO:0000256" key="6">
    <source>
        <dbReference type="ARBA" id="ARBA00022737"/>
    </source>
</evidence>
<dbReference type="GO" id="GO:0000049">
    <property type="term" value="F:tRNA binding"/>
    <property type="evidence" value="ECO:0007669"/>
    <property type="project" value="TreeGrafter"/>
</dbReference>
<comment type="caution">
    <text evidence="11">The sequence shown here is derived from an EMBL/GenBank/DDBJ whole genome shotgun (WGS) entry which is preliminary data.</text>
</comment>
<feature type="region of interest" description="Disordered" evidence="9">
    <location>
        <begin position="504"/>
        <end position="744"/>
    </location>
</feature>
<dbReference type="GO" id="GO:0043022">
    <property type="term" value="F:ribosome binding"/>
    <property type="evidence" value="ECO:0007669"/>
    <property type="project" value="TreeGrafter"/>
</dbReference>
<dbReference type="InterPro" id="IPR011387">
    <property type="entry name" value="TIF2A"/>
</dbReference>
<feature type="compositionally biased region" description="Basic and acidic residues" evidence="9">
    <location>
        <begin position="29"/>
        <end position="43"/>
    </location>
</feature>
<dbReference type="GO" id="GO:0003743">
    <property type="term" value="F:translation initiation factor activity"/>
    <property type="evidence" value="ECO:0007669"/>
    <property type="project" value="UniProtKB-KW"/>
</dbReference>
<reference evidence="11 12" key="1">
    <citation type="journal article" date="2015" name="Nat. Commun.">
        <title>Lucilia cuprina genome unlocks parasitic fly biology to underpin future interventions.</title>
        <authorList>
            <person name="Anstead C.A."/>
            <person name="Korhonen P.K."/>
            <person name="Young N.D."/>
            <person name="Hall R.S."/>
            <person name="Jex A.R."/>
            <person name="Murali S.C."/>
            <person name="Hughes D.S."/>
            <person name="Lee S.F."/>
            <person name="Perry T."/>
            <person name="Stroehlein A.J."/>
            <person name="Ansell B.R."/>
            <person name="Breugelmans B."/>
            <person name="Hofmann A."/>
            <person name="Qu J."/>
            <person name="Dugan S."/>
            <person name="Lee S.L."/>
            <person name="Chao H."/>
            <person name="Dinh H."/>
            <person name="Han Y."/>
            <person name="Doddapaneni H.V."/>
            <person name="Worley K.C."/>
            <person name="Muzny D.M."/>
            <person name="Ioannidis P."/>
            <person name="Waterhouse R.M."/>
            <person name="Zdobnov E.M."/>
            <person name="James P.J."/>
            <person name="Bagnall N.H."/>
            <person name="Kotze A.C."/>
            <person name="Gibbs R.A."/>
            <person name="Richards S."/>
            <person name="Batterham P."/>
            <person name="Gasser R.B."/>
        </authorList>
    </citation>
    <scope>NUCLEOTIDE SEQUENCE [LARGE SCALE GENOMIC DNA]</scope>
    <source>
        <strain evidence="11 12">LS</strain>
        <tissue evidence="11">Full body</tissue>
    </source>
</reference>
<feature type="compositionally biased region" description="Low complexity" evidence="9">
    <location>
        <begin position="657"/>
        <end position="668"/>
    </location>
</feature>
<feature type="compositionally biased region" description="Low complexity" evidence="9">
    <location>
        <begin position="539"/>
        <end position="589"/>
    </location>
</feature>